<dbReference type="RefSeq" id="WP_316020229.1">
    <property type="nucleotide sequence ID" value="NZ_JAWDID010000041.1"/>
</dbReference>
<sequence length="470" mass="52866">MRRKLFAGATIRRLREERDWTQLELARRLNISPSYLSQIEASQRSLSGTMVVDLARVFRVNLSIFTDDLGDRLAANLRETLADPLFAAIEVNPRELRTAAVQMPQIGRALLDLHAQYQSLEARYRALDEAVHPEPSQPRRPISAFDEVRDYFHFIGNYVDALDLAAEALATRISEIPGDPRQRMETYLASEHGLAVVECPPDSHPAQSRLERGAGRITLNEALPVSSQVFALARHVARLTHGETADAIVEQAGFLNRDSALVCSVALSNYFAGALTMPYGAFRDEARRMRHDVERLAIRFGASLEQVCHRLSTLQRSGQEGVPMYFLRVDRAGNITKRHSATRFQFARYGGACPIWNIHEAFEMPDRFLVQRAEMPDGRQYLSIARAISKGESRFDAVRSRYAIGIGCEMAYADELIYADAIRSSGKIAEIGINCRLCERPDCPQRAMPPLDRAVIVDPWERGILPYRLG</sequence>
<evidence type="ECO:0000259" key="5">
    <source>
        <dbReference type="PROSITE" id="PS50943"/>
    </source>
</evidence>
<keyword evidence="4" id="KW-0804">Transcription</keyword>
<dbReference type="InterPro" id="IPR018653">
    <property type="entry name" value="ScfR_C"/>
</dbReference>
<dbReference type="InterPro" id="IPR050807">
    <property type="entry name" value="TransReg_Diox_bact_type"/>
</dbReference>
<name>A0ABU3SCD7_9HYPH</name>
<organism evidence="6 7">
    <name type="scientific">Bosea rubneri</name>
    <dbReference type="NCBI Taxonomy" id="3075434"/>
    <lineage>
        <taxon>Bacteria</taxon>
        <taxon>Pseudomonadati</taxon>
        <taxon>Pseudomonadota</taxon>
        <taxon>Alphaproteobacteria</taxon>
        <taxon>Hyphomicrobiales</taxon>
        <taxon>Boseaceae</taxon>
        <taxon>Bosea</taxon>
    </lineage>
</organism>
<evidence type="ECO:0000313" key="7">
    <source>
        <dbReference type="Proteomes" id="UP001254257"/>
    </source>
</evidence>
<reference evidence="6 7" key="1">
    <citation type="submission" date="2023-09" db="EMBL/GenBank/DDBJ databases">
        <title>Whole genome shotgun sequencing (WGS) of Bosea sp. ZW T0_25, isolated from stored onions (Allium cepa).</title>
        <authorList>
            <person name="Stoll D.A."/>
            <person name="Huch M."/>
        </authorList>
    </citation>
    <scope>NUCLEOTIDE SEQUENCE [LARGE SCALE GENOMIC DNA]</scope>
    <source>
        <strain evidence="6 7">ZW T0_25</strain>
    </source>
</reference>
<evidence type="ECO:0000313" key="6">
    <source>
        <dbReference type="EMBL" id="MDU0342455.1"/>
    </source>
</evidence>
<dbReference type="Pfam" id="PF06114">
    <property type="entry name" value="Peptidase_M78"/>
    <property type="match status" value="1"/>
</dbReference>
<dbReference type="InterPro" id="IPR010982">
    <property type="entry name" value="Lambda_DNA-bd_dom_sf"/>
</dbReference>
<evidence type="ECO:0000256" key="2">
    <source>
        <dbReference type="ARBA" id="ARBA00023015"/>
    </source>
</evidence>
<dbReference type="Gene3D" id="1.10.260.40">
    <property type="entry name" value="lambda repressor-like DNA-binding domains"/>
    <property type="match status" value="1"/>
</dbReference>
<evidence type="ECO:0000256" key="3">
    <source>
        <dbReference type="ARBA" id="ARBA00023125"/>
    </source>
</evidence>
<dbReference type="PIRSF" id="PIRSF019251">
    <property type="entry name" value="Rv0465c"/>
    <property type="match status" value="1"/>
</dbReference>
<dbReference type="InterPro" id="IPR010359">
    <property type="entry name" value="IrrE_HExxH"/>
</dbReference>
<dbReference type="CDD" id="cd00093">
    <property type="entry name" value="HTH_XRE"/>
    <property type="match status" value="1"/>
</dbReference>
<dbReference type="SUPFAM" id="SSF47413">
    <property type="entry name" value="lambda repressor-like DNA-binding domains"/>
    <property type="match status" value="1"/>
</dbReference>
<feature type="domain" description="HTH cro/C1-type" evidence="5">
    <location>
        <begin position="11"/>
        <end position="65"/>
    </location>
</feature>
<evidence type="ECO:0000256" key="4">
    <source>
        <dbReference type="ARBA" id="ARBA00023163"/>
    </source>
</evidence>
<dbReference type="SMART" id="SM00530">
    <property type="entry name" value="HTH_XRE"/>
    <property type="match status" value="1"/>
</dbReference>
<accession>A0ABU3SCD7</accession>
<dbReference type="PANTHER" id="PTHR46797">
    <property type="entry name" value="HTH-TYPE TRANSCRIPTIONAL REGULATOR"/>
    <property type="match status" value="1"/>
</dbReference>
<dbReference type="Pfam" id="PF01381">
    <property type="entry name" value="HTH_3"/>
    <property type="match status" value="1"/>
</dbReference>
<dbReference type="Pfam" id="PF09856">
    <property type="entry name" value="ScfRs"/>
    <property type="match status" value="1"/>
</dbReference>
<evidence type="ECO:0000256" key="1">
    <source>
        <dbReference type="ARBA" id="ARBA00007227"/>
    </source>
</evidence>
<dbReference type="PANTHER" id="PTHR46797:SF23">
    <property type="entry name" value="HTH-TYPE TRANSCRIPTIONAL REGULATOR SUTR"/>
    <property type="match status" value="1"/>
</dbReference>
<dbReference type="InterPro" id="IPR001387">
    <property type="entry name" value="Cro/C1-type_HTH"/>
</dbReference>
<dbReference type="InterPro" id="IPR026281">
    <property type="entry name" value="HTH_RamB"/>
</dbReference>
<dbReference type="PROSITE" id="PS50943">
    <property type="entry name" value="HTH_CROC1"/>
    <property type="match status" value="1"/>
</dbReference>
<protein>
    <submittedName>
        <fullName evidence="6">Short-chain fatty acyl-CoA regulator family protein</fullName>
    </submittedName>
</protein>
<comment type="caution">
    <text evidence="6">The sequence shown here is derived from an EMBL/GenBank/DDBJ whole genome shotgun (WGS) entry which is preliminary data.</text>
</comment>
<proteinExistence type="inferred from homology"/>
<comment type="similarity">
    <text evidence="1">Belongs to the short-chain fatty acyl-CoA assimilation regulator (ScfR) family.</text>
</comment>
<keyword evidence="3" id="KW-0238">DNA-binding</keyword>
<keyword evidence="2" id="KW-0805">Transcription regulation</keyword>
<dbReference type="EMBL" id="JAWDID010000041">
    <property type="protein sequence ID" value="MDU0342455.1"/>
    <property type="molecule type" value="Genomic_DNA"/>
</dbReference>
<keyword evidence="7" id="KW-1185">Reference proteome</keyword>
<gene>
    <name evidence="6" type="ORF">RKE40_21365</name>
</gene>
<dbReference type="Proteomes" id="UP001254257">
    <property type="component" value="Unassembled WGS sequence"/>
</dbReference>